<proteinExistence type="predicted"/>
<dbReference type="Ensembl" id="ENSCABT00000008847.1">
    <property type="protein sequence ID" value="ENSCABP00000008072.1"/>
    <property type="gene ID" value="ENSCABG00000006097.1"/>
</dbReference>
<evidence type="ECO:0000256" key="1">
    <source>
        <dbReference type="SAM" id="MobiDB-lite"/>
    </source>
</evidence>
<protein>
    <submittedName>
        <fullName evidence="2">Uncharacterized protein</fullName>
    </submittedName>
</protein>
<feature type="compositionally biased region" description="Pro residues" evidence="1">
    <location>
        <begin position="35"/>
        <end position="52"/>
    </location>
</feature>
<sequence length="69" mass="7548">PAAEIEALPPGPQRARRQPHPAAGTQQPPGERPGARPPQHPQPGQLPVPETPMLPLDDVRYQIACTNWY</sequence>
<dbReference type="GeneTree" id="ENSGT01000000221787"/>
<evidence type="ECO:0000313" key="3">
    <source>
        <dbReference type="Proteomes" id="UP000694404"/>
    </source>
</evidence>
<dbReference type="OMA" id="PWGPLED"/>
<feature type="region of interest" description="Disordered" evidence="1">
    <location>
        <begin position="1"/>
        <end position="54"/>
    </location>
</feature>
<name>A0A8C0GHN3_CHEAB</name>
<evidence type="ECO:0000313" key="2">
    <source>
        <dbReference type="Ensembl" id="ENSCABP00000008072.1"/>
    </source>
</evidence>
<accession>A0A8C0GHN3</accession>
<dbReference type="Proteomes" id="UP000694404">
    <property type="component" value="Unplaced"/>
</dbReference>
<organism evidence="2 3">
    <name type="scientific">Chelonoidis abingdonii</name>
    <name type="common">Abingdon island giant tortoise</name>
    <name type="synonym">Testudo abingdonii</name>
    <dbReference type="NCBI Taxonomy" id="106734"/>
    <lineage>
        <taxon>Eukaryota</taxon>
        <taxon>Metazoa</taxon>
        <taxon>Chordata</taxon>
        <taxon>Craniata</taxon>
        <taxon>Vertebrata</taxon>
        <taxon>Euteleostomi</taxon>
        <taxon>Archelosauria</taxon>
        <taxon>Testudinata</taxon>
        <taxon>Testudines</taxon>
        <taxon>Cryptodira</taxon>
        <taxon>Durocryptodira</taxon>
        <taxon>Testudinoidea</taxon>
        <taxon>Testudinidae</taxon>
        <taxon>Chelonoidis</taxon>
    </lineage>
</organism>
<dbReference type="AlphaFoldDB" id="A0A8C0GHN3"/>
<keyword evidence="3" id="KW-1185">Reference proteome</keyword>
<reference evidence="2" key="2">
    <citation type="submission" date="2025-09" db="UniProtKB">
        <authorList>
            <consortium name="Ensembl"/>
        </authorList>
    </citation>
    <scope>IDENTIFICATION</scope>
</reference>
<reference evidence="2" key="1">
    <citation type="submission" date="2025-08" db="UniProtKB">
        <authorList>
            <consortium name="Ensembl"/>
        </authorList>
    </citation>
    <scope>IDENTIFICATION</scope>
</reference>